<dbReference type="SUPFAM" id="SSF53597">
    <property type="entry name" value="Dihydrofolate reductase-like"/>
    <property type="match status" value="1"/>
</dbReference>
<dbReference type="PANTHER" id="PTHR38011:SF12">
    <property type="entry name" value="BIFUNCTIONAL DEAMINASE-REDUCTASE DOMAIN PROTEIN"/>
    <property type="match status" value="1"/>
</dbReference>
<dbReference type="GO" id="GO:0009231">
    <property type="term" value="P:riboflavin biosynthetic process"/>
    <property type="evidence" value="ECO:0007669"/>
    <property type="project" value="InterPro"/>
</dbReference>
<evidence type="ECO:0000313" key="3">
    <source>
        <dbReference type="Proteomes" id="UP000054624"/>
    </source>
</evidence>
<dbReference type="Gene3D" id="3.40.430.10">
    <property type="entry name" value="Dihydrofolate Reductase, subunit A"/>
    <property type="match status" value="1"/>
</dbReference>
<accession>A0A158CQV0</accession>
<dbReference type="STRING" id="1777137.AWB76_05859"/>
<dbReference type="InterPro" id="IPR050765">
    <property type="entry name" value="Riboflavin_Biosynth_HTPR"/>
</dbReference>
<dbReference type="InterPro" id="IPR002734">
    <property type="entry name" value="RibDG_C"/>
</dbReference>
<protein>
    <recommendedName>
        <fullName evidence="1">Bacterial bifunctional deaminase-reductase C-terminal domain-containing protein</fullName>
    </recommendedName>
</protein>
<evidence type="ECO:0000259" key="1">
    <source>
        <dbReference type="Pfam" id="PF01872"/>
    </source>
</evidence>
<dbReference type="AlphaFoldDB" id="A0A158CQV0"/>
<proteinExistence type="predicted"/>
<name>A0A158CQV0_9BURK</name>
<dbReference type="GO" id="GO:0008703">
    <property type="term" value="F:5-amino-6-(5-phosphoribosylamino)uracil reductase activity"/>
    <property type="evidence" value="ECO:0007669"/>
    <property type="project" value="InterPro"/>
</dbReference>
<sequence>MTKVKVAGFSVSLDGFAAGTDQSLDQPLGVRGGELFQWFFPTQTFRQMVGQESGETGVDDQFAQRAMAGFGAFILGRNMFGPIRGEWPDDQWKGWWGDDPPYHAPTFVLTHYPRAPIEMLGGTTFHFVSDGIEVALQKAREAVGDKDIKIGGGVETVRQYIQAGYVDEIHLAVAPVVLGQGESLFNGLNLHALGYRTVEHVPTERATHIVLAK</sequence>
<keyword evidence="3" id="KW-1185">Reference proteome</keyword>
<gene>
    <name evidence="2" type="ORF">AWB76_05859</name>
</gene>
<dbReference type="Pfam" id="PF01872">
    <property type="entry name" value="RibD_C"/>
    <property type="match status" value="1"/>
</dbReference>
<organism evidence="2 3">
    <name type="scientific">Caballeronia temeraria</name>
    <dbReference type="NCBI Taxonomy" id="1777137"/>
    <lineage>
        <taxon>Bacteria</taxon>
        <taxon>Pseudomonadati</taxon>
        <taxon>Pseudomonadota</taxon>
        <taxon>Betaproteobacteria</taxon>
        <taxon>Burkholderiales</taxon>
        <taxon>Burkholderiaceae</taxon>
        <taxon>Caballeronia</taxon>
    </lineage>
</organism>
<dbReference type="InterPro" id="IPR024072">
    <property type="entry name" value="DHFR-like_dom_sf"/>
</dbReference>
<evidence type="ECO:0000313" key="2">
    <source>
        <dbReference type="EMBL" id="SAK84610.1"/>
    </source>
</evidence>
<dbReference type="EMBL" id="FCOI02000026">
    <property type="protein sequence ID" value="SAK84610.1"/>
    <property type="molecule type" value="Genomic_DNA"/>
</dbReference>
<feature type="domain" description="Bacterial bifunctional deaminase-reductase C-terminal" evidence="1">
    <location>
        <begin position="9"/>
        <end position="200"/>
    </location>
</feature>
<dbReference type="OrthoDB" id="2313602at2"/>
<dbReference type="Proteomes" id="UP000054624">
    <property type="component" value="Unassembled WGS sequence"/>
</dbReference>
<reference evidence="3" key="1">
    <citation type="submission" date="2016-01" db="EMBL/GenBank/DDBJ databases">
        <authorList>
            <person name="Peeters Charlotte."/>
        </authorList>
    </citation>
    <scope>NUCLEOTIDE SEQUENCE [LARGE SCALE GENOMIC DNA]</scope>
</reference>
<dbReference type="PANTHER" id="PTHR38011">
    <property type="entry name" value="DIHYDROFOLATE REDUCTASE FAMILY PROTEIN (AFU_ORTHOLOGUE AFUA_8G06820)"/>
    <property type="match status" value="1"/>
</dbReference>
<dbReference type="RefSeq" id="WP_061163554.1">
    <property type="nucleotide sequence ID" value="NZ_FCOI02000026.1"/>
</dbReference>